<feature type="domain" description="DhaL" evidence="2">
    <location>
        <begin position="9"/>
        <end position="203"/>
    </location>
</feature>
<dbReference type="PROSITE" id="PS51480">
    <property type="entry name" value="DHAL"/>
    <property type="match status" value="1"/>
</dbReference>
<keyword evidence="4" id="KW-1185">Reference proteome</keyword>
<dbReference type="SMART" id="SM01121">
    <property type="entry name" value="Dak1_2"/>
    <property type="match status" value="1"/>
</dbReference>
<feature type="compositionally biased region" description="Low complexity" evidence="1">
    <location>
        <begin position="330"/>
        <end position="351"/>
    </location>
</feature>
<dbReference type="GO" id="GO:0006071">
    <property type="term" value="P:glycerol metabolic process"/>
    <property type="evidence" value="ECO:0007669"/>
    <property type="project" value="InterPro"/>
</dbReference>
<dbReference type="GO" id="GO:0004371">
    <property type="term" value="F:glycerone kinase activity"/>
    <property type="evidence" value="ECO:0007669"/>
    <property type="project" value="InterPro"/>
</dbReference>
<evidence type="ECO:0000313" key="4">
    <source>
        <dbReference type="Proteomes" id="UP000481852"/>
    </source>
</evidence>
<dbReference type="SMART" id="SM01120">
    <property type="entry name" value="Dak2"/>
    <property type="match status" value="1"/>
</dbReference>
<dbReference type="Gene3D" id="1.25.40.340">
    <property type="match status" value="1"/>
</dbReference>
<dbReference type="InterPro" id="IPR036117">
    <property type="entry name" value="DhaL_dom_sf"/>
</dbReference>
<evidence type="ECO:0000259" key="2">
    <source>
        <dbReference type="PROSITE" id="PS51480"/>
    </source>
</evidence>
<dbReference type="Pfam" id="PF21645">
    <property type="entry name" value="FakA-like_M"/>
    <property type="match status" value="1"/>
</dbReference>
<dbReference type="PANTHER" id="PTHR33434:SF4">
    <property type="entry name" value="PHOSPHATASE PROTEIN"/>
    <property type="match status" value="1"/>
</dbReference>
<dbReference type="RefSeq" id="WP_154525829.1">
    <property type="nucleotide sequence ID" value="NZ_JAXEDB010000017.1"/>
</dbReference>
<dbReference type="InterPro" id="IPR004007">
    <property type="entry name" value="DhaL_dom"/>
</dbReference>
<dbReference type="EMBL" id="VULZ01000009">
    <property type="protein sequence ID" value="MSS15219.1"/>
    <property type="molecule type" value="Genomic_DNA"/>
</dbReference>
<dbReference type="InterPro" id="IPR019986">
    <property type="entry name" value="YloV-like"/>
</dbReference>
<dbReference type="Pfam" id="PF02734">
    <property type="entry name" value="Dak2"/>
    <property type="match status" value="1"/>
</dbReference>
<organism evidence="3 4">
    <name type="scientific">Porcincola intestinalis</name>
    <dbReference type="NCBI Taxonomy" id="2606632"/>
    <lineage>
        <taxon>Bacteria</taxon>
        <taxon>Bacillati</taxon>
        <taxon>Bacillota</taxon>
        <taxon>Clostridia</taxon>
        <taxon>Lachnospirales</taxon>
        <taxon>Lachnospiraceae</taxon>
        <taxon>Porcincola</taxon>
    </lineage>
</organism>
<protein>
    <submittedName>
        <fullName evidence="3">DAK2 domain-containing protein</fullName>
    </submittedName>
</protein>
<dbReference type="InterPro" id="IPR033470">
    <property type="entry name" value="FakA-like_C"/>
</dbReference>
<comment type="caution">
    <text evidence="3">The sequence shown here is derived from an EMBL/GenBank/DDBJ whole genome shotgun (WGS) entry which is preliminary data.</text>
</comment>
<dbReference type="Proteomes" id="UP000481852">
    <property type="component" value="Unassembled WGS sequence"/>
</dbReference>
<dbReference type="AlphaFoldDB" id="A0A6L5X4A1"/>
<feature type="region of interest" description="Disordered" evidence="1">
    <location>
        <begin position="311"/>
        <end position="351"/>
    </location>
</feature>
<sequence>MSTNSIDAQLMAKMFLAGARNLESKKEWINELNVFPVPDGDTGTNMSLTIKSAADEVKGLESVTLETVSKAISSGSLRGARGNSGVILSQLFRGCSKVWRNEAEITPKNTAAAFQKAVETAYKAVMKPKEGTILTVARGGATKACELVEENPDIEIGDLLSQTIRYMDEVLNQTPEMLPVLKEAGVVDSGGQGLVQILKGCLNGFLGIEEEEEEKEEVRKFNYRVEYILNCAKHISKEERLKFVGFLESIGADVAAERCDQGLKVYLNTDDPGAALTKATEYGTMSRIHVINNIDRPVYPLHLFDEKELEEALKNPEEDSDPEPASQPEAGNSSAAAAVDLAAASSEASPAPHKDVGFVAVSIGEGLGGIFRDLGVDCLIEGGQTMNPSTEDVMNAVAKVNADTVFILPNNKNIILAAQQAQNLIHDKKIIVIPTKTIPQGITAMIDYMPDKTPAENETAMREEILAVKTVELTYAVRDTRIGDNVIHSGDIMGVGDHGIIAVGKEVDDTAIASLKKMVDSDSELISVYYGKEMSEEKAQALGEKLGEAFPDCDVEVNAGGQPIYYYIISVE</sequence>
<dbReference type="InterPro" id="IPR048394">
    <property type="entry name" value="FakA-like_M"/>
</dbReference>
<dbReference type="Pfam" id="PF13684">
    <property type="entry name" value="FakA-like_C"/>
    <property type="match status" value="1"/>
</dbReference>
<evidence type="ECO:0000313" key="3">
    <source>
        <dbReference type="EMBL" id="MSS15219.1"/>
    </source>
</evidence>
<dbReference type="InterPro" id="IPR050270">
    <property type="entry name" value="DegV_domain_contain"/>
</dbReference>
<dbReference type="NCBIfam" id="TIGR03599">
    <property type="entry name" value="YloV"/>
    <property type="match status" value="1"/>
</dbReference>
<evidence type="ECO:0000256" key="1">
    <source>
        <dbReference type="SAM" id="MobiDB-lite"/>
    </source>
</evidence>
<gene>
    <name evidence="3" type="ORF">FYJ35_09265</name>
</gene>
<name>A0A6L5X4A1_9FIRM</name>
<dbReference type="SUPFAM" id="SSF101473">
    <property type="entry name" value="DhaL-like"/>
    <property type="match status" value="1"/>
</dbReference>
<dbReference type="PANTHER" id="PTHR33434">
    <property type="entry name" value="DEGV DOMAIN-CONTAINING PROTEIN DR_1986-RELATED"/>
    <property type="match status" value="1"/>
</dbReference>
<accession>A0A6L5X4A1</accession>
<proteinExistence type="predicted"/>
<reference evidence="3 4" key="1">
    <citation type="submission" date="2019-08" db="EMBL/GenBank/DDBJ databases">
        <title>In-depth cultivation of the pig gut microbiome towards novel bacterial diversity and tailored functional studies.</title>
        <authorList>
            <person name="Wylensek D."/>
            <person name="Hitch T.C.A."/>
            <person name="Clavel T."/>
        </authorList>
    </citation>
    <scope>NUCLEOTIDE SEQUENCE [LARGE SCALE GENOMIC DNA]</scope>
    <source>
        <strain evidence="3 4">Oil+RF-744-WCA-WT-11</strain>
    </source>
</reference>